<evidence type="ECO:0000313" key="2">
    <source>
        <dbReference type="EMBL" id="MEM5420493.1"/>
    </source>
</evidence>
<sequence>MSAFNSSTSLEDELLEDAAAPPPPPPDFEDAEVLCVEVEVDVDVGVLVDELVVLLSFGFDDAAPEEAPLPAPLVEACVPPP</sequence>
<keyword evidence="3" id="KW-1185">Reference proteome</keyword>
<feature type="region of interest" description="Disordered" evidence="1">
    <location>
        <begin position="1"/>
        <end position="29"/>
    </location>
</feature>
<comment type="caution">
    <text evidence="2">The sequence shown here is derived from an EMBL/GenBank/DDBJ whole genome shotgun (WGS) entry which is preliminary data.</text>
</comment>
<dbReference type="Proteomes" id="UP001489897">
    <property type="component" value="Unassembled WGS sequence"/>
</dbReference>
<name>A0ABU9RK99_9BURK</name>
<proteinExistence type="predicted"/>
<gene>
    <name evidence="2" type="ORF">VSR73_05360</name>
</gene>
<protein>
    <submittedName>
        <fullName evidence="2">Uncharacterized protein</fullName>
    </submittedName>
</protein>
<evidence type="ECO:0000313" key="3">
    <source>
        <dbReference type="Proteomes" id="UP001489897"/>
    </source>
</evidence>
<evidence type="ECO:0000256" key="1">
    <source>
        <dbReference type="SAM" id="MobiDB-lite"/>
    </source>
</evidence>
<dbReference type="RefSeq" id="WP_342946038.1">
    <property type="nucleotide sequence ID" value="NZ_JAYMRV010000002.1"/>
</dbReference>
<reference evidence="2 3" key="1">
    <citation type="submission" date="2024-01" db="EMBL/GenBank/DDBJ databases">
        <title>The diversity of rhizobia nodulating Mimosa spp. in eleven states of Brazil covering several biomes is determined by host plant, location, and edaphic factors.</title>
        <authorList>
            <person name="Rouws L."/>
            <person name="Barauna A."/>
            <person name="Beukes C."/>
            <person name="De Faria S.M."/>
            <person name="Gross E."/>
            <person name="Dos Reis Junior F.B."/>
            <person name="Simon M."/>
            <person name="Maluk M."/>
            <person name="Odee D.W."/>
            <person name="Kenicer G."/>
            <person name="Young J.P.W."/>
            <person name="Reis V.M."/>
            <person name="Zilli J."/>
            <person name="James E.K."/>
        </authorList>
    </citation>
    <scope>NUCLEOTIDE SEQUENCE [LARGE SCALE GENOMIC DNA]</scope>
    <source>
        <strain evidence="2 3">JPY167</strain>
    </source>
</reference>
<accession>A0ABU9RK99</accession>
<dbReference type="EMBL" id="JAYMRV010000002">
    <property type="protein sequence ID" value="MEM5420493.1"/>
    <property type="molecule type" value="Genomic_DNA"/>
</dbReference>
<organism evidence="2 3">
    <name type="scientific">Paraburkholderia ferrariae</name>
    <dbReference type="NCBI Taxonomy" id="386056"/>
    <lineage>
        <taxon>Bacteria</taxon>
        <taxon>Pseudomonadati</taxon>
        <taxon>Pseudomonadota</taxon>
        <taxon>Betaproteobacteria</taxon>
        <taxon>Burkholderiales</taxon>
        <taxon>Burkholderiaceae</taxon>
        <taxon>Paraburkholderia</taxon>
    </lineage>
</organism>